<dbReference type="Proteomes" id="UP000182130">
    <property type="component" value="Unassembled WGS sequence"/>
</dbReference>
<name>A0A1G8QFT9_9MICC</name>
<protein>
    <submittedName>
        <fullName evidence="1">Uncharacterized protein</fullName>
    </submittedName>
</protein>
<evidence type="ECO:0000313" key="2">
    <source>
        <dbReference type="Proteomes" id="UP000182130"/>
    </source>
</evidence>
<dbReference type="AlphaFoldDB" id="A0A1G8QFT9"/>
<organism evidence="1 2">
    <name type="scientific">Arthrobacter cupressi</name>
    <dbReference type="NCBI Taxonomy" id="1045773"/>
    <lineage>
        <taxon>Bacteria</taxon>
        <taxon>Bacillati</taxon>
        <taxon>Actinomycetota</taxon>
        <taxon>Actinomycetes</taxon>
        <taxon>Micrococcales</taxon>
        <taxon>Micrococcaceae</taxon>
        <taxon>Arthrobacter</taxon>
    </lineage>
</organism>
<sequence>MKKSRIRLALERVLAKQRHVIIRRRLKGADELTGYVLAVGKSWLLLAT</sequence>
<gene>
    <name evidence="1" type="ORF">SAMN05216555_106169</name>
</gene>
<evidence type="ECO:0000313" key="1">
    <source>
        <dbReference type="EMBL" id="SDJ03659.1"/>
    </source>
</evidence>
<dbReference type="RefSeq" id="WP_175453530.1">
    <property type="nucleotide sequence ID" value="NZ_FNEI01000006.1"/>
</dbReference>
<accession>A0A1G8QFT9</accession>
<keyword evidence="2" id="KW-1185">Reference proteome</keyword>
<dbReference type="STRING" id="1045773.SAMN05216555_106169"/>
<dbReference type="EMBL" id="FNEI01000006">
    <property type="protein sequence ID" value="SDJ03659.1"/>
    <property type="molecule type" value="Genomic_DNA"/>
</dbReference>
<reference evidence="2" key="1">
    <citation type="submission" date="2016-10" db="EMBL/GenBank/DDBJ databases">
        <authorList>
            <person name="Varghese N."/>
            <person name="Submissions S."/>
        </authorList>
    </citation>
    <scope>NUCLEOTIDE SEQUENCE [LARGE SCALE GENOMIC DNA]</scope>
    <source>
        <strain evidence="2">CGMCC 1.10783</strain>
    </source>
</reference>
<proteinExistence type="predicted"/>